<evidence type="ECO:0000313" key="3">
    <source>
        <dbReference type="Proteomes" id="UP000625711"/>
    </source>
</evidence>
<dbReference type="AlphaFoldDB" id="A0A834HWM6"/>
<comment type="caution">
    <text evidence="2">The sequence shown here is derived from an EMBL/GenBank/DDBJ whole genome shotgun (WGS) entry which is preliminary data.</text>
</comment>
<organism evidence="2 3">
    <name type="scientific">Rhynchophorus ferrugineus</name>
    <name type="common">Red palm weevil</name>
    <name type="synonym">Curculio ferrugineus</name>
    <dbReference type="NCBI Taxonomy" id="354439"/>
    <lineage>
        <taxon>Eukaryota</taxon>
        <taxon>Metazoa</taxon>
        <taxon>Ecdysozoa</taxon>
        <taxon>Arthropoda</taxon>
        <taxon>Hexapoda</taxon>
        <taxon>Insecta</taxon>
        <taxon>Pterygota</taxon>
        <taxon>Neoptera</taxon>
        <taxon>Endopterygota</taxon>
        <taxon>Coleoptera</taxon>
        <taxon>Polyphaga</taxon>
        <taxon>Cucujiformia</taxon>
        <taxon>Curculionidae</taxon>
        <taxon>Dryophthorinae</taxon>
        <taxon>Rhynchophorus</taxon>
    </lineage>
</organism>
<dbReference type="EMBL" id="JAACXV010014127">
    <property type="protein sequence ID" value="KAF7270152.1"/>
    <property type="molecule type" value="Genomic_DNA"/>
</dbReference>
<sequence>MTSLYFREYKNCELSPYVTSATNNLNVQVGITRNDVLTIAGLAVTMTPYYSHYLTHEAYTLKSRYDEKNELRDPPKTVYGRHSPILCYLAIKTELPALRAHKTRSKLQSAHAGPHHANLVNGSVRVSSSHRCTPMQLRVAPPFLRPQPPTSSSSSSSSS</sequence>
<gene>
    <name evidence="2" type="ORF">GWI33_016843</name>
</gene>
<dbReference type="Proteomes" id="UP000625711">
    <property type="component" value="Unassembled WGS sequence"/>
</dbReference>
<evidence type="ECO:0000256" key="1">
    <source>
        <dbReference type="SAM" id="MobiDB-lite"/>
    </source>
</evidence>
<proteinExistence type="predicted"/>
<name>A0A834HWM6_RHYFE</name>
<keyword evidence="3" id="KW-1185">Reference proteome</keyword>
<evidence type="ECO:0000313" key="2">
    <source>
        <dbReference type="EMBL" id="KAF7270152.1"/>
    </source>
</evidence>
<reference evidence="2" key="1">
    <citation type="submission" date="2020-08" db="EMBL/GenBank/DDBJ databases">
        <title>Genome sequencing and assembly of the red palm weevil Rhynchophorus ferrugineus.</title>
        <authorList>
            <person name="Dias G.B."/>
            <person name="Bergman C.M."/>
            <person name="Manee M."/>
        </authorList>
    </citation>
    <scope>NUCLEOTIDE SEQUENCE</scope>
    <source>
        <strain evidence="2">AA-2017</strain>
        <tissue evidence="2">Whole larva</tissue>
    </source>
</reference>
<protein>
    <submittedName>
        <fullName evidence="2">Uncharacterized protein</fullName>
    </submittedName>
</protein>
<accession>A0A834HWM6</accession>
<feature type="region of interest" description="Disordered" evidence="1">
    <location>
        <begin position="138"/>
        <end position="159"/>
    </location>
</feature>